<dbReference type="AlphaFoldDB" id="A0A517NIN4"/>
<name>A0A517NIN4_9BACT</name>
<organism evidence="2 3">
    <name type="scientific">Rubripirellula lacrimiformis</name>
    <dbReference type="NCBI Taxonomy" id="1930273"/>
    <lineage>
        <taxon>Bacteria</taxon>
        <taxon>Pseudomonadati</taxon>
        <taxon>Planctomycetota</taxon>
        <taxon>Planctomycetia</taxon>
        <taxon>Pirellulales</taxon>
        <taxon>Pirellulaceae</taxon>
        <taxon>Rubripirellula</taxon>
    </lineage>
</organism>
<accession>A0A517NIN4</accession>
<reference evidence="2 3" key="1">
    <citation type="submission" date="2019-02" db="EMBL/GenBank/DDBJ databases">
        <title>Deep-cultivation of Planctomycetes and their phenomic and genomic characterization uncovers novel biology.</title>
        <authorList>
            <person name="Wiegand S."/>
            <person name="Jogler M."/>
            <person name="Boedeker C."/>
            <person name="Pinto D."/>
            <person name="Vollmers J."/>
            <person name="Rivas-Marin E."/>
            <person name="Kohn T."/>
            <person name="Peeters S.H."/>
            <person name="Heuer A."/>
            <person name="Rast P."/>
            <person name="Oberbeckmann S."/>
            <person name="Bunk B."/>
            <person name="Jeske O."/>
            <person name="Meyerdierks A."/>
            <person name="Storesund J.E."/>
            <person name="Kallscheuer N."/>
            <person name="Luecker S."/>
            <person name="Lage O.M."/>
            <person name="Pohl T."/>
            <person name="Merkel B.J."/>
            <person name="Hornburger P."/>
            <person name="Mueller R.-W."/>
            <person name="Bruemmer F."/>
            <person name="Labrenz M."/>
            <person name="Spormann A.M."/>
            <person name="Op den Camp H."/>
            <person name="Overmann J."/>
            <person name="Amann R."/>
            <person name="Jetten M.S.M."/>
            <person name="Mascher T."/>
            <person name="Medema M.H."/>
            <person name="Devos D.P."/>
            <person name="Kaster A.-K."/>
            <person name="Ovreas L."/>
            <person name="Rohde M."/>
            <person name="Galperin M.Y."/>
            <person name="Jogler C."/>
        </authorList>
    </citation>
    <scope>NUCLEOTIDE SEQUENCE [LARGE SCALE GENOMIC DNA]</scope>
    <source>
        <strain evidence="2 3">K22_7</strain>
    </source>
</reference>
<sequence length="38" mass="3992">MPLKKPDGTNSVRRPLPTGRKPKVAAIGGDLSRASDFG</sequence>
<evidence type="ECO:0000313" key="3">
    <source>
        <dbReference type="Proteomes" id="UP000318538"/>
    </source>
</evidence>
<protein>
    <submittedName>
        <fullName evidence="2">Uncharacterized protein</fullName>
    </submittedName>
</protein>
<dbReference type="KEGG" id="rlc:K227x_53720"/>
<keyword evidence="3" id="KW-1185">Reference proteome</keyword>
<gene>
    <name evidence="2" type="ORF">K227x_53720</name>
</gene>
<dbReference type="EMBL" id="CP036525">
    <property type="protein sequence ID" value="QDT06948.1"/>
    <property type="molecule type" value="Genomic_DNA"/>
</dbReference>
<evidence type="ECO:0000313" key="2">
    <source>
        <dbReference type="EMBL" id="QDT06948.1"/>
    </source>
</evidence>
<proteinExistence type="predicted"/>
<dbReference type="Proteomes" id="UP000318538">
    <property type="component" value="Chromosome"/>
</dbReference>
<feature type="region of interest" description="Disordered" evidence="1">
    <location>
        <begin position="1"/>
        <end position="38"/>
    </location>
</feature>
<evidence type="ECO:0000256" key="1">
    <source>
        <dbReference type="SAM" id="MobiDB-lite"/>
    </source>
</evidence>